<proteinExistence type="inferred from homology"/>
<sequence>MFENLCTLPLTADLFAQALHPTEPILAVGLSSGHVQSFRLPPVAGSGSEDEDGNTSILSTGTSTIDTQWRTRRHKGSCRTLAYSGDGEGALLIPTAEPLLTWLIVLYSAGTDGLLKAASSTTGQVQAKILVPSASNSEIDPTTLIHALSPQTLLLGTDSAALHLYDLRMPSVFAHSKPSQTHRPHEDYISSLTPLPPTEHSTSGFSKQWVTTGGTTLAVTDLRRGVLVKSEDQEDELLSSVFVGGLTSKPGRSKGEKVLVGNSTGVLTLWERGVWDDQDERIIVDSGPGGGESLDAMVLMPEGVGDRGKNVVVGVGDGTIRIVKLGINKLVGEPMRHDEIEAVVALGFDVGGRLISGGGSIVKVWQEQMSLNEEEEEDDDDDSEEEAVPAKRTLGSDADSDDAGSSEDEERKPRKKKQRAKSKDKNAGSGILKFKGLE</sequence>
<dbReference type="PANTHER" id="PTHR44019:SF20">
    <property type="entry name" value="WD REPEAT-CONTAINING PROTEIN 55"/>
    <property type="match status" value="1"/>
</dbReference>
<dbReference type="InterPro" id="IPR036322">
    <property type="entry name" value="WD40_repeat_dom_sf"/>
</dbReference>
<keyword evidence="8" id="KW-1185">Reference proteome</keyword>
<feature type="region of interest" description="Disordered" evidence="6">
    <location>
        <begin position="370"/>
        <end position="438"/>
    </location>
</feature>
<evidence type="ECO:0000256" key="5">
    <source>
        <dbReference type="ARBA" id="ARBA00039514"/>
    </source>
</evidence>
<feature type="region of interest" description="Disordered" evidence="6">
    <location>
        <begin position="41"/>
        <end position="61"/>
    </location>
</feature>
<accession>A0A9P6SQS4</accession>
<reference evidence="7" key="1">
    <citation type="submission" date="2019-07" db="EMBL/GenBank/DDBJ databases">
        <title>Hyphodiscus hymeniophilus genome sequencing and assembly.</title>
        <authorList>
            <person name="Kramer G."/>
            <person name="Nodwell J."/>
        </authorList>
    </citation>
    <scope>NUCLEOTIDE SEQUENCE</scope>
    <source>
        <strain evidence="7">ATCC 34498</strain>
    </source>
</reference>
<dbReference type="InterPro" id="IPR015943">
    <property type="entry name" value="WD40/YVTN_repeat-like_dom_sf"/>
</dbReference>
<evidence type="ECO:0000256" key="4">
    <source>
        <dbReference type="ARBA" id="ARBA00039238"/>
    </source>
</evidence>
<dbReference type="EMBL" id="VNKQ01000018">
    <property type="protein sequence ID" value="KAG0645507.1"/>
    <property type="molecule type" value="Genomic_DNA"/>
</dbReference>
<dbReference type="PANTHER" id="PTHR44019">
    <property type="entry name" value="WD REPEAT-CONTAINING PROTEIN 55"/>
    <property type="match status" value="1"/>
</dbReference>
<evidence type="ECO:0000313" key="8">
    <source>
        <dbReference type="Proteomes" id="UP000785200"/>
    </source>
</evidence>
<dbReference type="SUPFAM" id="SSF50978">
    <property type="entry name" value="WD40 repeat-like"/>
    <property type="match status" value="1"/>
</dbReference>
<dbReference type="AlphaFoldDB" id="A0A9P6SQS4"/>
<evidence type="ECO:0000256" key="6">
    <source>
        <dbReference type="SAM" id="MobiDB-lite"/>
    </source>
</evidence>
<name>A0A9P6SQS4_9HELO</name>
<evidence type="ECO:0000256" key="1">
    <source>
        <dbReference type="ARBA" id="ARBA00007625"/>
    </source>
</evidence>
<evidence type="ECO:0000313" key="7">
    <source>
        <dbReference type="EMBL" id="KAG0645507.1"/>
    </source>
</evidence>
<keyword evidence="2" id="KW-0853">WD repeat</keyword>
<feature type="compositionally biased region" description="Acidic residues" evidence="6">
    <location>
        <begin position="372"/>
        <end position="387"/>
    </location>
</feature>
<dbReference type="Gene3D" id="2.130.10.10">
    <property type="entry name" value="YVTN repeat-like/Quinoprotein amine dehydrogenase"/>
    <property type="match status" value="1"/>
</dbReference>
<dbReference type="Proteomes" id="UP000785200">
    <property type="component" value="Unassembled WGS sequence"/>
</dbReference>
<keyword evidence="3" id="KW-0677">Repeat</keyword>
<dbReference type="InterPro" id="IPR050505">
    <property type="entry name" value="WDR55/POC1"/>
</dbReference>
<protein>
    <recommendedName>
        <fullName evidence="4">WD repeat-containing protein JIP5</fullName>
    </recommendedName>
    <alternativeName>
        <fullName evidence="5">WD repeat-containing protein jip5</fullName>
    </alternativeName>
</protein>
<feature type="compositionally biased region" description="Acidic residues" evidence="6">
    <location>
        <begin position="398"/>
        <end position="408"/>
    </location>
</feature>
<comment type="caution">
    <text evidence="7">The sequence shown here is derived from an EMBL/GenBank/DDBJ whole genome shotgun (WGS) entry which is preliminary data.</text>
</comment>
<dbReference type="OrthoDB" id="2288928at2759"/>
<gene>
    <name evidence="7" type="ORF">D0Z07_8604</name>
</gene>
<evidence type="ECO:0000256" key="3">
    <source>
        <dbReference type="ARBA" id="ARBA00022737"/>
    </source>
</evidence>
<organism evidence="7 8">
    <name type="scientific">Hyphodiscus hymeniophilus</name>
    <dbReference type="NCBI Taxonomy" id="353542"/>
    <lineage>
        <taxon>Eukaryota</taxon>
        <taxon>Fungi</taxon>
        <taxon>Dikarya</taxon>
        <taxon>Ascomycota</taxon>
        <taxon>Pezizomycotina</taxon>
        <taxon>Leotiomycetes</taxon>
        <taxon>Helotiales</taxon>
        <taxon>Hyphodiscaceae</taxon>
        <taxon>Hyphodiscus</taxon>
    </lineage>
</organism>
<evidence type="ECO:0000256" key="2">
    <source>
        <dbReference type="ARBA" id="ARBA00022574"/>
    </source>
</evidence>
<comment type="similarity">
    <text evidence="1">Belongs to the WD repeat WDR55 family.</text>
</comment>